<dbReference type="RefSeq" id="WP_203894483.1">
    <property type="nucleotide sequence ID" value="NZ_BOOH01000055.1"/>
</dbReference>
<evidence type="ECO:0000256" key="1">
    <source>
        <dbReference type="SAM" id="SignalP"/>
    </source>
</evidence>
<evidence type="ECO:0000313" key="3">
    <source>
        <dbReference type="Proteomes" id="UP000616724"/>
    </source>
</evidence>
<keyword evidence="3" id="KW-1185">Reference proteome</keyword>
<evidence type="ECO:0000313" key="2">
    <source>
        <dbReference type="EMBL" id="GIH80032.1"/>
    </source>
</evidence>
<dbReference type="EMBL" id="BOOH01000055">
    <property type="protein sequence ID" value="GIH80032.1"/>
    <property type="molecule type" value="Genomic_DNA"/>
</dbReference>
<dbReference type="Proteomes" id="UP000616724">
    <property type="component" value="Unassembled WGS sequence"/>
</dbReference>
<sequence length="192" mass="19120">MSVPNRAGKAALAAPAGRRTASAAVLVTALALGAVAAPAGAAVLPQPAAAPAASATAAGKFGPFGFGGVRLGMSAKKAKATRKIVSKPVSGPCTAWDLKAYPSGADSVGLYISKKHGVAVIVAPKGAKTPRGIKVGSTGGQLKKAYPGIRRAANGYAVITVPGNAKADYLFQLSRGRVSEMILALKSQDCVN</sequence>
<protein>
    <submittedName>
        <fullName evidence="2">Uncharacterized protein</fullName>
    </submittedName>
</protein>
<organism evidence="2 3">
    <name type="scientific">Planobispora longispora</name>
    <dbReference type="NCBI Taxonomy" id="28887"/>
    <lineage>
        <taxon>Bacteria</taxon>
        <taxon>Bacillati</taxon>
        <taxon>Actinomycetota</taxon>
        <taxon>Actinomycetes</taxon>
        <taxon>Streptosporangiales</taxon>
        <taxon>Streptosporangiaceae</taxon>
        <taxon>Planobispora</taxon>
    </lineage>
</organism>
<proteinExistence type="predicted"/>
<comment type="caution">
    <text evidence="2">The sequence shown here is derived from an EMBL/GenBank/DDBJ whole genome shotgun (WGS) entry which is preliminary data.</text>
</comment>
<dbReference type="AlphaFoldDB" id="A0A8J3RQP2"/>
<feature type="chain" id="PRO_5035327687" evidence="1">
    <location>
        <begin position="42"/>
        <end position="192"/>
    </location>
</feature>
<name>A0A8J3RQP2_9ACTN</name>
<feature type="signal peptide" evidence="1">
    <location>
        <begin position="1"/>
        <end position="41"/>
    </location>
</feature>
<gene>
    <name evidence="2" type="ORF">Plo01_64610</name>
</gene>
<keyword evidence="1" id="KW-0732">Signal</keyword>
<reference evidence="2 3" key="1">
    <citation type="submission" date="2021-01" db="EMBL/GenBank/DDBJ databases">
        <title>Whole genome shotgun sequence of Planobispora longispora NBRC 13918.</title>
        <authorList>
            <person name="Komaki H."/>
            <person name="Tamura T."/>
        </authorList>
    </citation>
    <scope>NUCLEOTIDE SEQUENCE [LARGE SCALE GENOMIC DNA]</scope>
    <source>
        <strain evidence="2 3">NBRC 13918</strain>
    </source>
</reference>
<accession>A0A8J3RQP2</accession>